<feature type="non-terminal residue" evidence="12">
    <location>
        <position position="265"/>
    </location>
</feature>
<gene>
    <name evidence="12" type="ORF">CLOSTASPAR_06768</name>
</gene>
<dbReference type="SUPFAM" id="SSF55874">
    <property type="entry name" value="ATPase domain of HSP90 chaperone/DNA topoisomerase II/histidine kinase"/>
    <property type="match status" value="1"/>
</dbReference>
<dbReference type="InterPro" id="IPR001789">
    <property type="entry name" value="Sig_transdc_resp-reg_receiver"/>
</dbReference>
<keyword evidence="7" id="KW-0902">Two-component regulatory system</keyword>
<evidence type="ECO:0000256" key="4">
    <source>
        <dbReference type="ARBA" id="ARBA00022553"/>
    </source>
</evidence>
<dbReference type="PROSITE" id="PS50109">
    <property type="entry name" value="HIS_KIN"/>
    <property type="match status" value="1"/>
</dbReference>
<dbReference type="GO" id="GO:0000155">
    <property type="term" value="F:phosphorelay sensor kinase activity"/>
    <property type="evidence" value="ECO:0007669"/>
    <property type="project" value="InterPro"/>
</dbReference>
<evidence type="ECO:0000259" key="11">
    <source>
        <dbReference type="PROSITE" id="PS50110"/>
    </source>
</evidence>
<keyword evidence="13" id="KW-1185">Reference proteome</keyword>
<evidence type="ECO:0000313" key="13">
    <source>
        <dbReference type="Proteomes" id="UP000004756"/>
    </source>
</evidence>
<feature type="domain" description="Response regulatory" evidence="11">
    <location>
        <begin position="226"/>
        <end position="265"/>
    </location>
</feature>
<keyword evidence="4" id="KW-0597">Phosphoprotein</keyword>
<evidence type="ECO:0000256" key="2">
    <source>
        <dbReference type="ARBA" id="ARBA00006402"/>
    </source>
</evidence>
<evidence type="ECO:0000256" key="7">
    <source>
        <dbReference type="ARBA" id="ARBA00023012"/>
    </source>
</evidence>
<dbReference type="PROSITE" id="PS50110">
    <property type="entry name" value="RESPONSE_REGULATORY"/>
    <property type="match status" value="1"/>
</dbReference>
<dbReference type="InterPro" id="IPR036890">
    <property type="entry name" value="HATPase_C_sf"/>
</dbReference>
<dbReference type="RefSeq" id="WP_007719958.1">
    <property type="nucleotide sequence ID" value="NZ_GG657604.1"/>
</dbReference>
<accession>C0DBW1</accession>
<comment type="caution">
    <text evidence="9">Lacks conserved residue(s) required for the propagation of feature annotation.</text>
</comment>
<dbReference type="InterPro" id="IPR004358">
    <property type="entry name" value="Sig_transdc_His_kin-like_C"/>
</dbReference>
<dbReference type="Proteomes" id="UP000004756">
    <property type="component" value="Unassembled WGS sequence"/>
</dbReference>
<dbReference type="InterPro" id="IPR036097">
    <property type="entry name" value="HisK_dim/P_sf"/>
</dbReference>
<comment type="caution">
    <text evidence="12">The sequence shown here is derived from an EMBL/GenBank/DDBJ whole genome shotgun (WGS) entry which is preliminary data.</text>
</comment>
<comment type="similarity">
    <text evidence="2">In the N-terminal section; belongs to the phytochrome family.</text>
</comment>
<reference evidence="12 13" key="1">
    <citation type="submission" date="2009-01" db="EMBL/GenBank/DDBJ databases">
        <authorList>
            <person name="Fulton L."/>
            <person name="Clifton S."/>
            <person name="Fulton B."/>
            <person name="Xu J."/>
            <person name="Minx P."/>
            <person name="Pepin K.H."/>
            <person name="Johnson M."/>
            <person name="Bhonagiri V."/>
            <person name="Nash W.E."/>
            <person name="Mardis E.R."/>
            <person name="Wilson R.K."/>
        </authorList>
    </citation>
    <scope>NUCLEOTIDE SEQUENCE [LARGE SCALE GENOMIC DNA]</scope>
    <source>
        <strain evidence="12 13">DSM 15981</strain>
    </source>
</reference>
<keyword evidence="5" id="KW-0808">Transferase</keyword>
<evidence type="ECO:0000256" key="6">
    <source>
        <dbReference type="ARBA" id="ARBA00022777"/>
    </source>
</evidence>
<comment type="catalytic activity">
    <reaction evidence="1">
        <text>ATP + protein L-histidine = ADP + protein N-phospho-L-histidine.</text>
        <dbReference type="EC" id="2.7.13.3"/>
    </reaction>
</comment>
<dbReference type="EC" id="2.7.13.3" evidence="3"/>
<organism evidence="12 13">
    <name type="scientific">[Clostridium] asparagiforme DSM 15981</name>
    <dbReference type="NCBI Taxonomy" id="518636"/>
    <lineage>
        <taxon>Bacteria</taxon>
        <taxon>Bacillati</taxon>
        <taxon>Bacillota</taxon>
        <taxon>Clostridia</taxon>
        <taxon>Lachnospirales</taxon>
        <taxon>Lachnospiraceae</taxon>
        <taxon>Enterocloster</taxon>
    </lineage>
</organism>
<reference evidence="12 13" key="2">
    <citation type="submission" date="2009-02" db="EMBL/GenBank/DDBJ databases">
        <title>Draft genome sequence of Clostridium asparagiforme (DSM 15981).</title>
        <authorList>
            <person name="Sudarsanam P."/>
            <person name="Ley R."/>
            <person name="Guruge J."/>
            <person name="Turnbaugh P.J."/>
            <person name="Mahowald M."/>
            <person name="Liep D."/>
            <person name="Gordon J."/>
        </authorList>
    </citation>
    <scope>NUCLEOTIDE SEQUENCE [LARGE SCALE GENOMIC DNA]</scope>
    <source>
        <strain evidence="12 13">DSM 15981</strain>
    </source>
</reference>
<dbReference type="PANTHER" id="PTHR43047">
    <property type="entry name" value="TWO-COMPONENT HISTIDINE PROTEIN KINASE"/>
    <property type="match status" value="1"/>
</dbReference>
<evidence type="ECO:0000256" key="1">
    <source>
        <dbReference type="ARBA" id="ARBA00000085"/>
    </source>
</evidence>
<dbReference type="InterPro" id="IPR003661">
    <property type="entry name" value="HisK_dim/P_dom"/>
</dbReference>
<dbReference type="FunFam" id="3.30.565.10:FF:000010">
    <property type="entry name" value="Sensor histidine kinase RcsC"/>
    <property type="match status" value="1"/>
</dbReference>
<dbReference type="PRINTS" id="PR00344">
    <property type="entry name" value="BCTRLSENSOR"/>
</dbReference>
<dbReference type="AlphaFoldDB" id="C0DBW1"/>
<dbReference type="Gene3D" id="3.30.565.10">
    <property type="entry name" value="Histidine kinase-like ATPase, C-terminal domain"/>
    <property type="match status" value="1"/>
</dbReference>
<sequence length="265" mass="29070">IAGMTEIAESHLQDGGRVKDCLKKIRLSSRHLLGLINDVLDMSQIENGNFHISEEPISLPEVLRDVNMITLAGIRERGQIFDVHVVNLGQEQFLGDDLRLRQILLNLLSNAVKFTPAGGQIVFRTEQLPGTQGERPLIRFVVSDTGVGMSREFMEHIFEAFTREQDSRTDRIEGSGLGMCITKRLVDMLGGTVTVSSRPGVGTTFEVTLPMEPAPVRERPSLPDMGVLLVDRDPVVLEQGCRLLEALGVEAGGTDNVESAAAMIR</sequence>
<evidence type="ECO:0000313" key="12">
    <source>
        <dbReference type="EMBL" id="EEG51182.1"/>
    </source>
</evidence>
<feature type="non-terminal residue" evidence="12">
    <location>
        <position position="1"/>
    </location>
</feature>
<dbReference type="Pfam" id="PF02518">
    <property type="entry name" value="HATPase_c"/>
    <property type="match status" value="1"/>
</dbReference>
<evidence type="ECO:0000256" key="5">
    <source>
        <dbReference type="ARBA" id="ARBA00022679"/>
    </source>
</evidence>
<proteinExistence type="inferred from homology"/>
<dbReference type="SUPFAM" id="SSF47384">
    <property type="entry name" value="Homodimeric domain of signal transducing histidine kinase"/>
    <property type="match status" value="1"/>
</dbReference>
<dbReference type="CDD" id="cd00082">
    <property type="entry name" value="HisKA"/>
    <property type="match status" value="1"/>
</dbReference>
<dbReference type="InterPro" id="IPR005467">
    <property type="entry name" value="His_kinase_dom"/>
</dbReference>
<dbReference type="Gene3D" id="1.10.287.130">
    <property type="match status" value="1"/>
</dbReference>
<evidence type="ECO:0000256" key="3">
    <source>
        <dbReference type="ARBA" id="ARBA00012438"/>
    </source>
</evidence>
<name>C0DBW1_9FIRM</name>
<dbReference type="CDD" id="cd16922">
    <property type="entry name" value="HATPase_EvgS-ArcB-TorS-like"/>
    <property type="match status" value="1"/>
</dbReference>
<evidence type="ECO:0000259" key="10">
    <source>
        <dbReference type="PROSITE" id="PS50109"/>
    </source>
</evidence>
<dbReference type="SMART" id="SM00387">
    <property type="entry name" value="HATPase_c"/>
    <property type="match status" value="1"/>
</dbReference>
<keyword evidence="6 12" id="KW-0418">Kinase</keyword>
<dbReference type="InterPro" id="IPR003594">
    <property type="entry name" value="HATPase_dom"/>
</dbReference>
<dbReference type="EMBL" id="ACCJ01000567">
    <property type="protein sequence ID" value="EEG51182.1"/>
    <property type="molecule type" value="Genomic_DNA"/>
</dbReference>
<evidence type="ECO:0000256" key="8">
    <source>
        <dbReference type="ARBA" id="ARBA00074306"/>
    </source>
</evidence>
<evidence type="ECO:0000256" key="9">
    <source>
        <dbReference type="PROSITE-ProRule" id="PRU00169"/>
    </source>
</evidence>
<feature type="domain" description="Histidine kinase" evidence="10">
    <location>
        <begin position="1"/>
        <end position="213"/>
    </location>
</feature>
<protein>
    <recommendedName>
        <fullName evidence="8">Circadian input-output histidine kinase CikA</fullName>
        <ecNumber evidence="3">2.7.13.3</ecNumber>
    </recommendedName>
</protein>